<feature type="signal peptide" evidence="2">
    <location>
        <begin position="1"/>
        <end position="21"/>
    </location>
</feature>
<reference evidence="4 5" key="1">
    <citation type="submission" date="2020-03" db="EMBL/GenBank/DDBJ databases">
        <authorList>
            <person name="Lai Q."/>
        </authorList>
    </citation>
    <scope>NUCLEOTIDE SEQUENCE [LARGE SCALE GENOMIC DNA]</scope>
    <source>
        <strain evidence="4 5">CCUG 25036</strain>
    </source>
</reference>
<evidence type="ECO:0000313" key="4">
    <source>
        <dbReference type="EMBL" id="NII06704.1"/>
    </source>
</evidence>
<feature type="compositionally biased region" description="Pro residues" evidence="1">
    <location>
        <begin position="139"/>
        <end position="155"/>
    </location>
</feature>
<dbReference type="EMBL" id="JAARLZ010000004">
    <property type="protein sequence ID" value="NII06704.1"/>
    <property type="molecule type" value="Genomic_DNA"/>
</dbReference>
<evidence type="ECO:0000256" key="1">
    <source>
        <dbReference type="SAM" id="MobiDB-lite"/>
    </source>
</evidence>
<dbReference type="SUPFAM" id="SSF54427">
    <property type="entry name" value="NTF2-like"/>
    <property type="match status" value="1"/>
</dbReference>
<keyword evidence="2" id="KW-0732">Signal</keyword>
<name>A0A7X5UA69_9GAMM</name>
<feature type="region of interest" description="Disordered" evidence="1">
    <location>
        <begin position="134"/>
        <end position="155"/>
    </location>
</feature>
<dbReference type="Gene3D" id="3.10.450.50">
    <property type="match status" value="1"/>
</dbReference>
<comment type="caution">
    <text evidence="4">The sequence shown here is derived from an EMBL/GenBank/DDBJ whole genome shotgun (WGS) entry which is preliminary data.</text>
</comment>
<dbReference type="InterPro" id="IPR027843">
    <property type="entry name" value="DUF4440"/>
</dbReference>
<dbReference type="RefSeq" id="WP_166947880.1">
    <property type="nucleotide sequence ID" value="NZ_JAARLZ010000004.1"/>
</dbReference>
<dbReference type="InterPro" id="IPR032710">
    <property type="entry name" value="NTF2-like_dom_sf"/>
</dbReference>
<dbReference type="Proteomes" id="UP000490980">
    <property type="component" value="Unassembled WGS sequence"/>
</dbReference>
<organism evidence="4 5">
    <name type="scientific">Luteibacter anthropi</name>
    <dbReference type="NCBI Taxonomy" id="564369"/>
    <lineage>
        <taxon>Bacteria</taxon>
        <taxon>Pseudomonadati</taxon>
        <taxon>Pseudomonadota</taxon>
        <taxon>Gammaproteobacteria</taxon>
        <taxon>Lysobacterales</taxon>
        <taxon>Rhodanobacteraceae</taxon>
        <taxon>Luteibacter</taxon>
    </lineage>
</organism>
<accession>A0A7X5UA69</accession>
<dbReference type="AlphaFoldDB" id="A0A7X5UA69"/>
<gene>
    <name evidence="4" type="ORF">HBF25_09935</name>
</gene>
<keyword evidence="5" id="KW-1185">Reference proteome</keyword>
<feature type="domain" description="DUF4440" evidence="3">
    <location>
        <begin position="28"/>
        <end position="130"/>
    </location>
</feature>
<feature type="chain" id="PRO_5030761294" evidence="2">
    <location>
        <begin position="22"/>
        <end position="155"/>
    </location>
</feature>
<dbReference type="Pfam" id="PF14534">
    <property type="entry name" value="DUF4440"/>
    <property type="match status" value="1"/>
</dbReference>
<evidence type="ECO:0000313" key="5">
    <source>
        <dbReference type="Proteomes" id="UP000490980"/>
    </source>
</evidence>
<evidence type="ECO:0000259" key="3">
    <source>
        <dbReference type="Pfam" id="PF14534"/>
    </source>
</evidence>
<proteinExistence type="predicted"/>
<evidence type="ECO:0000256" key="2">
    <source>
        <dbReference type="SAM" id="SignalP"/>
    </source>
</evidence>
<protein>
    <submittedName>
        <fullName evidence="4">Nuclear transport factor 2 family protein</fullName>
    </submittedName>
</protein>
<sequence length="155" mass="15949">MDRRPALALLALVAVSGTAAAAESSPEAAVSRYLKAERDFDVTALNAVLAPGFVEVSPRGQVDEHDAVLSFYAPEKKMQAPPSSVSALKARTSGDVSAVTGEIVFTLAPGREMRLSLGATAVRSADGWRLLSAQYTGVPPSPPAAPAPPKPPVSG</sequence>